<dbReference type="OrthoDB" id="9806350at2"/>
<dbReference type="InterPro" id="IPR013813">
    <property type="entry name" value="Endoribo_LPSP/chorism_mut-like"/>
</dbReference>
<reference evidence="2 3" key="1">
    <citation type="submission" date="2016-12" db="EMBL/GenBank/DDBJ databases">
        <title>Draft genome sequences of seven strains of Pseudomonas fluorescens that produce 4-formylaminooxyvinylglycine.</title>
        <authorList>
            <person name="Okrent R.A."/>
            <person name="Manning V.A."/>
            <person name="Trippe K.M."/>
        </authorList>
    </citation>
    <scope>NUCLEOTIDE SEQUENCE [LARGE SCALE GENOMIC DNA]</scope>
    <source>
        <strain evidence="2 3">P5A</strain>
    </source>
</reference>
<protein>
    <recommendedName>
        <fullName evidence="1">Endoribonuclease L-PSP/chorismate mutase-like domain-containing protein</fullName>
    </recommendedName>
</protein>
<evidence type="ECO:0000313" key="2">
    <source>
        <dbReference type="EMBL" id="OPA98718.1"/>
    </source>
</evidence>
<dbReference type="Gene3D" id="3.30.1330.40">
    <property type="entry name" value="RutC-like"/>
    <property type="match status" value="1"/>
</dbReference>
<gene>
    <name evidence="2" type="ORF">BFW87_04945</name>
</gene>
<dbReference type="PANTHER" id="PTHR43760:SF1">
    <property type="entry name" value="ENDORIBONUCLEASE L-PSP_CHORISMATE MUTASE-LIKE DOMAIN-CONTAINING PROTEIN"/>
    <property type="match status" value="1"/>
</dbReference>
<organism evidence="2 3">
    <name type="scientific">Pseudomonas fluorescens</name>
    <dbReference type="NCBI Taxonomy" id="294"/>
    <lineage>
        <taxon>Bacteria</taxon>
        <taxon>Pseudomonadati</taxon>
        <taxon>Pseudomonadota</taxon>
        <taxon>Gammaproteobacteria</taxon>
        <taxon>Pseudomonadales</taxon>
        <taxon>Pseudomonadaceae</taxon>
        <taxon>Pseudomonas</taxon>
    </lineage>
</organism>
<comment type="caution">
    <text evidence="2">The sequence shown here is derived from an EMBL/GenBank/DDBJ whole genome shotgun (WGS) entry which is preliminary data.</text>
</comment>
<dbReference type="Pfam" id="PF14588">
    <property type="entry name" value="YjgF_endoribonc"/>
    <property type="match status" value="1"/>
</dbReference>
<evidence type="ECO:0000313" key="3">
    <source>
        <dbReference type="Proteomes" id="UP000190965"/>
    </source>
</evidence>
<dbReference type="Proteomes" id="UP000190965">
    <property type="component" value="Unassembled WGS sequence"/>
</dbReference>
<dbReference type="RefSeq" id="WP_078738850.1">
    <property type="nucleotide sequence ID" value="NZ_MSDF01000010.1"/>
</dbReference>
<proteinExistence type="predicted"/>
<dbReference type="CDD" id="cd02199">
    <property type="entry name" value="YjgF_YER057c_UK114_like_1"/>
    <property type="match status" value="1"/>
</dbReference>
<dbReference type="PANTHER" id="PTHR43760">
    <property type="entry name" value="ENDORIBONUCLEASE-RELATED"/>
    <property type="match status" value="1"/>
</dbReference>
<dbReference type="InterPro" id="IPR035959">
    <property type="entry name" value="RutC-like_sf"/>
</dbReference>
<evidence type="ECO:0000259" key="1">
    <source>
        <dbReference type="Pfam" id="PF14588"/>
    </source>
</evidence>
<name>A0A1T2Z366_PSEFL</name>
<accession>A0A1T2Z366</accession>
<dbReference type="EMBL" id="MSDF01000010">
    <property type="protein sequence ID" value="OPA98718.1"/>
    <property type="molecule type" value="Genomic_DNA"/>
</dbReference>
<dbReference type="AlphaFoldDB" id="A0A1T2Z366"/>
<dbReference type="SUPFAM" id="SSF55298">
    <property type="entry name" value="YjgF-like"/>
    <property type="match status" value="1"/>
</dbReference>
<feature type="domain" description="Endoribonuclease L-PSP/chorismate mutase-like" evidence="1">
    <location>
        <begin position="6"/>
        <end position="123"/>
    </location>
</feature>
<sequence>MSVIQRLQQLGIVLPEPINPLGSYKTLSLSGNQLHVSGLGPFENGKPLTGIVGDDLSIEQGQHAARLTLLMILACIEQTYGLDTIQRCVRLTVYVRATQSFTQHPSVANGASDLLLDLFGADQLPARSALGVYSLPMGIPVEIDSVFEVKPMGHDQDKRS</sequence>